<sequence>MFSNPFFRSAKADAAWHRVGLLSEFPEISPDSDCTVTASCKAFRIPAGTTNKPEETDIDLPGDLKDQVLVFRYKGNVHAIDHGSLFDIEDFGITLSAGITCPKHGWGFDIFSGKADRGNYKLKIWEVQVRDVAGSEEKQVFAPIILSTFHRVRLESMTSPTQLPLLTSDRSSPYGAHDHRFRIGAASLCAQTGQSILAKPDLDQLVSLDVVLRPWAVQFVIGLMGK</sequence>
<dbReference type="Proteomes" id="UP000256690">
    <property type="component" value="Unassembled WGS sequence"/>
</dbReference>
<dbReference type="Gene3D" id="2.102.10.10">
    <property type="entry name" value="Rieske [2Fe-2S] iron-sulphur domain"/>
    <property type="match status" value="1"/>
</dbReference>
<gene>
    <name evidence="1" type="ORF">DSM5745_03698</name>
</gene>
<organism evidence="1 2">
    <name type="scientific">Aspergillus mulundensis</name>
    <dbReference type="NCBI Taxonomy" id="1810919"/>
    <lineage>
        <taxon>Eukaryota</taxon>
        <taxon>Fungi</taxon>
        <taxon>Dikarya</taxon>
        <taxon>Ascomycota</taxon>
        <taxon>Pezizomycotina</taxon>
        <taxon>Eurotiomycetes</taxon>
        <taxon>Eurotiomycetidae</taxon>
        <taxon>Eurotiales</taxon>
        <taxon>Aspergillaceae</taxon>
        <taxon>Aspergillus</taxon>
        <taxon>Aspergillus subgen. Nidulantes</taxon>
    </lineage>
</organism>
<comment type="caution">
    <text evidence="1">The sequence shown here is derived from an EMBL/GenBank/DDBJ whole genome shotgun (WGS) entry which is preliminary data.</text>
</comment>
<protein>
    <recommendedName>
        <fullName evidence="3">Rieske domain-containing protein</fullName>
    </recommendedName>
</protein>
<dbReference type="AlphaFoldDB" id="A0A3D8SLA0"/>
<name>A0A3D8SLA0_9EURO</name>
<accession>A0A3D8SLA0</accession>
<dbReference type="RefSeq" id="XP_026606580.1">
    <property type="nucleotide sequence ID" value="XM_026745714.1"/>
</dbReference>
<evidence type="ECO:0000313" key="2">
    <source>
        <dbReference type="Proteomes" id="UP000256690"/>
    </source>
</evidence>
<dbReference type="GO" id="GO:0051537">
    <property type="term" value="F:2 iron, 2 sulfur cluster binding"/>
    <property type="evidence" value="ECO:0007669"/>
    <property type="project" value="InterPro"/>
</dbReference>
<proteinExistence type="predicted"/>
<dbReference type="InterPro" id="IPR036922">
    <property type="entry name" value="Rieske_2Fe-2S_sf"/>
</dbReference>
<reference evidence="1 2" key="1">
    <citation type="journal article" date="2018" name="IMA Fungus">
        <title>IMA Genome-F 9: Draft genome sequence of Annulohypoxylon stygium, Aspergillus mulundensis, Berkeleyomyces basicola (syn. Thielaviopsis basicola), Ceratocystis smalleyi, two Cercospora beticola strains, Coleophoma cylindrospora, Fusarium fracticaudum, Phialophora cf. hyalina, and Morchella septimelata.</title>
        <authorList>
            <person name="Wingfield B.D."/>
            <person name="Bills G.F."/>
            <person name="Dong Y."/>
            <person name="Huang W."/>
            <person name="Nel W.J."/>
            <person name="Swalarsk-Parry B.S."/>
            <person name="Vaghefi N."/>
            <person name="Wilken P.M."/>
            <person name="An Z."/>
            <person name="de Beer Z.W."/>
            <person name="De Vos L."/>
            <person name="Chen L."/>
            <person name="Duong T.A."/>
            <person name="Gao Y."/>
            <person name="Hammerbacher A."/>
            <person name="Kikkert J.R."/>
            <person name="Li Y."/>
            <person name="Li H."/>
            <person name="Li K."/>
            <person name="Li Q."/>
            <person name="Liu X."/>
            <person name="Ma X."/>
            <person name="Naidoo K."/>
            <person name="Pethybridge S.J."/>
            <person name="Sun J."/>
            <person name="Steenkamp E.T."/>
            <person name="van der Nest M.A."/>
            <person name="van Wyk S."/>
            <person name="Wingfield M.J."/>
            <person name="Xiong C."/>
            <person name="Yue Q."/>
            <person name="Zhang X."/>
        </authorList>
    </citation>
    <scope>NUCLEOTIDE SEQUENCE [LARGE SCALE GENOMIC DNA]</scope>
    <source>
        <strain evidence="1 2">DSM 5745</strain>
    </source>
</reference>
<dbReference type="GeneID" id="38114068"/>
<evidence type="ECO:0000313" key="1">
    <source>
        <dbReference type="EMBL" id="RDW87056.1"/>
    </source>
</evidence>
<dbReference type="OrthoDB" id="426882at2759"/>
<dbReference type="STRING" id="1810919.A0A3D8SLA0"/>
<dbReference type="SUPFAM" id="SSF50022">
    <property type="entry name" value="ISP domain"/>
    <property type="match status" value="1"/>
</dbReference>
<dbReference type="EMBL" id="PVWQ01000003">
    <property type="protein sequence ID" value="RDW87056.1"/>
    <property type="molecule type" value="Genomic_DNA"/>
</dbReference>
<keyword evidence="2" id="KW-1185">Reference proteome</keyword>
<evidence type="ECO:0008006" key="3">
    <source>
        <dbReference type="Google" id="ProtNLM"/>
    </source>
</evidence>